<dbReference type="CDD" id="cd02199">
    <property type="entry name" value="YjgF_YER057c_UK114_like_1"/>
    <property type="match status" value="1"/>
</dbReference>
<dbReference type="InterPro" id="IPR013813">
    <property type="entry name" value="Endoribo_LPSP/chorism_mut-like"/>
</dbReference>
<dbReference type="PANTHER" id="PTHR43760:SF1">
    <property type="entry name" value="ENDORIBONUCLEASE L-PSP_CHORISMATE MUTASE-LIKE DOMAIN-CONTAINING PROTEIN"/>
    <property type="match status" value="1"/>
</dbReference>
<dbReference type="PANTHER" id="PTHR43760">
    <property type="entry name" value="ENDORIBONUCLEASE-RELATED"/>
    <property type="match status" value="1"/>
</dbReference>
<dbReference type="Proteomes" id="UP000291469">
    <property type="component" value="Chromosome"/>
</dbReference>
<dbReference type="Pfam" id="PF14588">
    <property type="entry name" value="YjgF_endoribonc"/>
    <property type="match status" value="1"/>
</dbReference>
<organism evidence="2 3">
    <name type="scientific">Egibacter rhizosphaerae</name>
    <dbReference type="NCBI Taxonomy" id="1670831"/>
    <lineage>
        <taxon>Bacteria</taxon>
        <taxon>Bacillati</taxon>
        <taxon>Actinomycetota</taxon>
        <taxon>Nitriliruptoria</taxon>
        <taxon>Egibacterales</taxon>
        <taxon>Egibacteraceae</taxon>
        <taxon>Egibacter</taxon>
    </lineage>
</organism>
<dbReference type="KEGG" id="erz:ER308_07690"/>
<dbReference type="OrthoDB" id="9806229at2"/>
<dbReference type="AlphaFoldDB" id="A0A411YEB7"/>
<sequence length="154" mass="15793">MAVHPDERLRELGISLPEPPAPAAAYVPTRIHQGWVQVSGQIAAAGGELVLSGRLGAELDRESVQPAARQCAINLLAQLRAAAEGDLGRVTLLRVGVYVACDPSFNEQHLVANGVSELLGDVLGDAGSHARAAVGVAALPLGSPVEADALAVLD</sequence>
<keyword evidence="3" id="KW-1185">Reference proteome</keyword>
<reference evidence="2 3" key="1">
    <citation type="submission" date="2019-01" db="EMBL/GenBank/DDBJ databases">
        <title>Egibacter rhizosphaerae EGI 80759T.</title>
        <authorList>
            <person name="Chen D.-D."/>
            <person name="Tian Y."/>
            <person name="Jiao J.-Y."/>
            <person name="Zhang X.-T."/>
            <person name="Zhang Y.-G."/>
            <person name="Zhang Y."/>
            <person name="Xiao M."/>
            <person name="Shu W.-S."/>
            <person name="Li W.-J."/>
        </authorList>
    </citation>
    <scope>NUCLEOTIDE SEQUENCE [LARGE SCALE GENOMIC DNA]</scope>
    <source>
        <strain evidence="2 3">EGI 80759</strain>
    </source>
</reference>
<evidence type="ECO:0000259" key="1">
    <source>
        <dbReference type="Pfam" id="PF14588"/>
    </source>
</evidence>
<dbReference type="InterPro" id="IPR035959">
    <property type="entry name" value="RutC-like_sf"/>
</dbReference>
<protein>
    <submittedName>
        <fullName evidence="2">RidA family protein</fullName>
    </submittedName>
</protein>
<accession>A0A411YEB7</accession>
<dbReference type="Gene3D" id="3.30.1330.40">
    <property type="entry name" value="RutC-like"/>
    <property type="match status" value="1"/>
</dbReference>
<name>A0A411YEB7_9ACTN</name>
<gene>
    <name evidence="2" type="ORF">ER308_07690</name>
</gene>
<feature type="domain" description="Endoribonuclease L-PSP/chorismate mutase-like" evidence="1">
    <location>
        <begin position="8"/>
        <end position="143"/>
    </location>
</feature>
<dbReference type="SUPFAM" id="SSF55298">
    <property type="entry name" value="YjgF-like"/>
    <property type="match status" value="1"/>
</dbReference>
<dbReference type="RefSeq" id="WP_131154444.1">
    <property type="nucleotide sequence ID" value="NZ_CP036402.1"/>
</dbReference>
<evidence type="ECO:0000313" key="2">
    <source>
        <dbReference type="EMBL" id="QBI19447.1"/>
    </source>
</evidence>
<proteinExistence type="predicted"/>
<dbReference type="EMBL" id="CP036402">
    <property type="protein sequence ID" value="QBI19447.1"/>
    <property type="molecule type" value="Genomic_DNA"/>
</dbReference>
<evidence type="ECO:0000313" key="3">
    <source>
        <dbReference type="Proteomes" id="UP000291469"/>
    </source>
</evidence>